<reference evidence="12 13" key="1">
    <citation type="submission" date="2017-01" db="EMBL/GenBank/DDBJ databases">
        <authorList>
            <person name="Erauso G."/>
        </authorList>
    </citation>
    <scope>NUCLEOTIDE SEQUENCE [LARGE SCALE GENOMIC DNA]</scope>
    <source>
        <strain evidence="12">MESINF1</strain>
    </source>
</reference>
<accession>A0A7Z7LE76</accession>
<keyword evidence="13" id="KW-1185">Reference proteome</keyword>
<dbReference type="InterPro" id="IPR017871">
    <property type="entry name" value="ABC_transporter-like_CS"/>
</dbReference>
<keyword evidence="8 9" id="KW-0472">Membrane</keyword>
<protein>
    <submittedName>
        <fullName evidence="12">ABC-type multidrug transport system, ATPase and permease component</fullName>
    </submittedName>
</protein>
<dbReference type="Pfam" id="PF00664">
    <property type="entry name" value="ABC_membrane"/>
    <property type="match status" value="1"/>
</dbReference>
<dbReference type="PROSITE" id="PS50929">
    <property type="entry name" value="ABC_TM1F"/>
    <property type="match status" value="1"/>
</dbReference>
<evidence type="ECO:0000256" key="4">
    <source>
        <dbReference type="ARBA" id="ARBA00022692"/>
    </source>
</evidence>
<feature type="transmembrane region" description="Helical" evidence="9">
    <location>
        <begin position="400"/>
        <end position="421"/>
    </location>
</feature>
<feature type="transmembrane region" description="Helical" evidence="9">
    <location>
        <begin position="441"/>
        <end position="461"/>
    </location>
</feature>
<keyword evidence="7 9" id="KW-1133">Transmembrane helix</keyword>
<dbReference type="PANTHER" id="PTHR43394">
    <property type="entry name" value="ATP-DEPENDENT PERMEASE MDL1, MITOCHONDRIAL"/>
    <property type="match status" value="1"/>
</dbReference>
<keyword evidence="3" id="KW-1003">Cell membrane</keyword>
<dbReference type="GO" id="GO:0005886">
    <property type="term" value="C:plasma membrane"/>
    <property type="evidence" value="ECO:0007669"/>
    <property type="project" value="UniProtKB-SubCell"/>
</dbReference>
<feature type="transmembrane region" description="Helical" evidence="9">
    <location>
        <begin position="216"/>
        <end position="242"/>
    </location>
</feature>
<evidence type="ECO:0000256" key="3">
    <source>
        <dbReference type="ARBA" id="ARBA00022475"/>
    </source>
</evidence>
<dbReference type="InterPro" id="IPR011527">
    <property type="entry name" value="ABC1_TM_dom"/>
</dbReference>
<name>A0A7Z7LE76_9BACT</name>
<evidence type="ECO:0000256" key="1">
    <source>
        <dbReference type="ARBA" id="ARBA00004651"/>
    </source>
</evidence>
<dbReference type="RefSeq" id="WP_169698608.1">
    <property type="nucleotide sequence ID" value="NZ_LS974202.1"/>
</dbReference>
<evidence type="ECO:0000256" key="2">
    <source>
        <dbReference type="ARBA" id="ARBA00022448"/>
    </source>
</evidence>
<dbReference type="PROSITE" id="PS50893">
    <property type="entry name" value="ABC_TRANSPORTER_2"/>
    <property type="match status" value="1"/>
</dbReference>
<dbReference type="Gene3D" id="1.20.1560.10">
    <property type="entry name" value="ABC transporter type 1, transmembrane domain"/>
    <property type="match status" value="1"/>
</dbReference>
<evidence type="ECO:0000256" key="8">
    <source>
        <dbReference type="ARBA" id="ARBA00023136"/>
    </source>
</evidence>
<dbReference type="Proteomes" id="UP000250796">
    <property type="component" value="Chromosome MESINF"/>
</dbReference>
<dbReference type="PANTHER" id="PTHR43394:SF1">
    <property type="entry name" value="ATP-BINDING CASSETTE SUB-FAMILY B MEMBER 10, MITOCHONDRIAL"/>
    <property type="match status" value="1"/>
</dbReference>
<evidence type="ECO:0000256" key="5">
    <source>
        <dbReference type="ARBA" id="ARBA00022741"/>
    </source>
</evidence>
<keyword evidence="5" id="KW-0547">Nucleotide-binding</keyword>
<dbReference type="CDD" id="cd18548">
    <property type="entry name" value="ABC_6TM_Tm287_like"/>
    <property type="match status" value="1"/>
</dbReference>
<comment type="subcellular location">
    <subcellularLocation>
        <location evidence="1">Cell membrane</location>
        <topology evidence="1">Multi-pass membrane protein</topology>
    </subcellularLocation>
</comment>
<dbReference type="SUPFAM" id="SSF52540">
    <property type="entry name" value="P-loop containing nucleoside triphosphate hydrolases"/>
    <property type="match status" value="1"/>
</dbReference>
<keyword evidence="6" id="KW-0067">ATP-binding</keyword>
<evidence type="ECO:0000256" key="7">
    <source>
        <dbReference type="ARBA" id="ARBA00022989"/>
    </source>
</evidence>
<evidence type="ECO:0000313" key="13">
    <source>
        <dbReference type="Proteomes" id="UP000250796"/>
    </source>
</evidence>
<evidence type="ECO:0000259" key="10">
    <source>
        <dbReference type="PROSITE" id="PS50893"/>
    </source>
</evidence>
<dbReference type="GO" id="GO:0015421">
    <property type="term" value="F:ABC-type oligopeptide transporter activity"/>
    <property type="evidence" value="ECO:0007669"/>
    <property type="project" value="TreeGrafter"/>
</dbReference>
<evidence type="ECO:0000256" key="6">
    <source>
        <dbReference type="ARBA" id="ARBA00022840"/>
    </source>
</evidence>
<feature type="transmembrane region" description="Helical" evidence="9">
    <location>
        <begin position="290"/>
        <end position="314"/>
    </location>
</feature>
<gene>
    <name evidence="12" type="ORF">MESINF_0787</name>
</gene>
<dbReference type="InterPro" id="IPR039421">
    <property type="entry name" value="Type_1_exporter"/>
</dbReference>
<dbReference type="Pfam" id="PF00005">
    <property type="entry name" value="ABC_tran"/>
    <property type="match status" value="1"/>
</dbReference>
<dbReference type="InterPro" id="IPR003593">
    <property type="entry name" value="AAA+_ATPase"/>
</dbReference>
<dbReference type="GO" id="GO:0005524">
    <property type="term" value="F:ATP binding"/>
    <property type="evidence" value="ECO:0007669"/>
    <property type="project" value="UniProtKB-KW"/>
</dbReference>
<keyword evidence="4 9" id="KW-0812">Transmembrane</keyword>
<dbReference type="AlphaFoldDB" id="A0A7Z7LE76"/>
<keyword evidence="2" id="KW-0813">Transport</keyword>
<dbReference type="InterPro" id="IPR027417">
    <property type="entry name" value="P-loop_NTPase"/>
</dbReference>
<dbReference type="GO" id="GO:0016887">
    <property type="term" value="F:ATP hydrolysis activity"/>
    <property type="evidence" value="ECO:0007669"/>
    <property type="project" value="InterPro"/>
</dbReference>
<dbReference type="PROSITE" id="PS00211">
    <property type="entry name" value="ABC_TRANSPORTER_1"/>
    <property type="match status" value="1"/>
</dbReference>
<dbReference type="KEGG" id="minf:MESINF_0787"/>
<dbReference type="Gene3D" id="3.40.50.300">
    <property type="entry name" value="P-loop containing nucleotide triphosphate hydrolases"/>
    <property type="match status" value="1"/>
</dbReference>
<proteinExistence type="predicted"/>
<evidence type="ECO:0000259" key="11">
    <source>
        <dbReference type="PROSITE" id="PS50929"/>
    </source>
</evidence>
<sequence>MFKLIRYLKPYTVFIIVAVALLFVQAMSELALPDYMSNIVNVGIQQGGIEDAIPEAISKETFDNVSLFMSGEDRQQILEHYVLVNKSTADYEKNLKKYPALESKEVYILKSDDIQSRDSLNLILGKALMAYSGVKSAMAGENGNFTAPSGFTIPEGANVFLLMRLMPEAQRLEMLNQVDTMVQVMGENIVNQSAALAVKEIYEELGMNTQKLQSGYVLRTGFTMVLVTLLSALCTIMVALIASKIAAASARALRRDVFEKVENFSNSEFARFSTASLITRTTNDITQIQLVVVLIIRMVFYAPIIGVGGIIRALEKSTSMSWVIALAVIILLGMVGIVFAIALPKFKKIQKLIDRLNLVTREHLSGLMVVRAFNTQKFEEERFDTANRDVTKTELFVNRVMVVLMPAIMFVMNGTMLLIVWVGAHQIEASTMQVGDMMAYIQYAMLIIFAFLMLTMMFIMIPRASVSAARVSEILEVDPQIKDPKNPKKFGKNFKGIVQFKNVCYRFPGAEKNILNNISFTALPGQTTAIIGSTGSGKSTLLNMIPRFYDVCGGQVLVDGIDIREVSQHDLREKIGYVPQKGILFSGTIESNLKYADETASEEEVERAAKIAQALEFITTKEGGYNSPISQGGTNVSGGQKQRLSIARALLKKPKILLFDDSFSALDFKTDAALRRKLKEETGDCTMIIVGQRIATIKNADQILVLDEGNLVGIGKHHELMASCQTYREIALSQLSEAELA</sequence>
<dbReference type="SUPFAM" id="SSF90123">
    <property type="entry name" value="ABC transporter transmembrane region"/>
    <property type="match status" value="1"/>
</dbReference>
<feature type="domain" description="ABC transmembrane type-1" evidence="11">
    <location>
        <begin position="188"/>
        <end position="463"/>
    </location>
</feature>
<dbReference type="EMBL" id="LS974202">
    <property type="protein sequence ID" value="SSC12236.1"/>
    <property type="molecule type" value="Genomic_DNA"/>
</dbReference>
<dbReference type="FunFam" id="3.40.50.300:FF:000854">
    <property type="entry name" value="Multidrug ABC transporter ATP-binding protein"/>
    <property type="match status" value="1"/>
</dbReference>
<dbReference type="SMART" id="SM00382">
    <property type="entry name" value="AAA"/>
    <property type="match status" value="1"/>
</dbReference>
<evidence type="ECO:0000256" key="9">
    <source>
        <dbReference type="SAM" id="Phobius"/>
    </source>
</evidence>
<evidence type="ECO:0000313" key="12">
    <source>
        <dbReference type="EMBL" id="SSC12236.1"/>
    </source>
</evidence>
<feature type="transmembrane region" description="Helical" evidence="9">
    <location>
        <begin position="320"/>
        <end position="343"/>
    </location>
</feature>
<organism evidence="12 13">
    <name type="scientific">Mesotoga infera</name>
    <dbReference type="NCBI Taxonomy" id="1236046"/>
    <lineage>
        <taxon>Bacteria</taxon>
        <taxon>Thermotogati</taxon>
        <taxon>Thermotogota</taxon>
        <taxon>Thermotogae</taxon>
        <taxon>Kosmotogales</taxon>
        <taxon>Kosmotogaceae</taxon>
        <taxon>Mesotoga</taxon>
    </lineage>
</organism>
<dbReference type="InterPro" id="IPR036640">
    <property type="entry name" value="ABC1_TM_sf"/>
</dbReference>
<feature type="domain" description="ABC transporter" evidence="10">
    <location>
        <begin position="498"/>
        <end position="733"/>
    </location>
</feature>
<dbReference type="InterPro" id="IPR003439">
    <property type="entry name" value="ABC_transporter-like_ATP-bd"/>
</dbReference>